<proteinExistence type="predicted"/>
<comment type="caution">
    <text evidence="3">The sequence shown here is derived from an EMBL/GenBank/DDBJ whole genome shotgun (WGS) entry which is preliminary data.</text>
</comment>
<dbReference type="PROSITE" id="PS50231">
    <property type="entry name" value="RICIN_B_LECTIN"/>
    <property type="match status" value="1"/>
</dbReference>
<protein>
    <recommendedName>
        <fullName evidence="2">Ricin B lectin domain-containing protein</fullName>
    </recommendedName>
</protein>
<feature type="domain" description="Ricin B lectin" evidence="2">
    <location>
        <begin position="415"/>
        <end position="540"/>
    </location>
</feature>
<feature type="compositionally biased region" description="Low complexity" evidence="1">
    <location>
        <begin position="354"/>
        <end position="379"/>
    </location>
</feature>
<keyword evidence="4" id="KW-1185">Reference proteome</keyword>
<name>A0AAE3VY95_9ACTN</name>
<dbReference type="Pfam" id="PF00652">
    <property type="entry name" value="Ricin_B_lectin"/>
    <property type="match status" value="1"/>
</dbReference>
<dbReference type="Proteomes" id="UP001240236">
    <property type="component" value="Unassembled WGS sequence"/>
</dbReference>
<evidence type="ECO:0000259" key="2">
    <source>
        <dbReference type="SMART" id="SM00458"/>
    </source>
</evidence>
<dbReference type="SUPFAM" id="SSF50370">
    <property type="entry name" value="Ricin B-like lectins"/>
    <property type="match status" value="1"/>
</dbReference>
<evidence type="ECO:0000256" key="1">
    <source>
        <dbReference type="SAM" id="MobiDB-lite"/>
    </source>
</evidence>
<dbReference type="EMBL" id="JAUSUZ010000001">
    <property type="protein sequence ID" value="MDQ0365384.1"/>
    <property type="molecule type" value="Genomic_DNA"/>
</dbReference>
<dbReference type="CDD" id="cd00161">
    <property type="entry name" value="beta-trefoil_Ricin-like"/>
    <property type="match status" value="1"/>
</dbReference>
<dbReference type="Gene3D" id="2.80.10.50">
    <property type="match status" value="2"/>
</dbReference>
<feature type="compositionally biased region" description="Low complexity" evidence="1">
    <location>
        <begin position="387"/>
        <end position="407"/>
    </location>
</feature>
<accession>A0AAE3VY95</accession>
<dbReference type="InterPro" id="IPR000772">
    <property type="entry name" value="Ricin_B_lectin"/>
</dbReference>
<organism evidence="3 4">
    <name type="scientific">Catenuloplanes indicus</name>
    <dbReference type="NCBI Taxonomy" id="137267"/>
    <lineage>
        <taxon>Bacteria</taxon>
        <taxon>Bacillati</taxon>
        <taxon>Actinomycetota</taxon>
        <taxon>Actinomycetes</taxon>
        <taxon>Micromonosporales</taxon>
        <taxon>Micromonosporaceae</taxon>
        <taxon>Catenuloplanes</taxon>
    </lineage>
</organism>
<evidence type="ECO:0000313" key="3">
    <source>
        <dbReference type="EMBL" id="MDQ0365384.1"/>
    </source>
</evidence>
<evidence type="ECO:0000313" key="4">
    <source>
        <dbReference type="Proteomes" id="UP001240236"/>
    </source>
</evidence>
<dbReference type="SUPFAM" id="SSF53955">
    <property type="entry name" value="Lysozyme-like"/>
    <property type="match status" value="2"/>
</dbReference>
<dbReference type="RefSeq" id="WP_307237904.1">
    <property type="nucleotide sequence ID" value="NZ_JAUSUZ010000001.1"/>
</dbReference>
<gene>
    <name evidence="3" type="ORF">J2S42_002053</name>
</gene>
<dbReference type="InterPro" id="IPR023346">
    <property type="entry name" value="Lysozyme-like_dom_sf"/>
</dbReference>
<dbReference type="InterPro" id="IPR035992">
    <property type="entry name" value="Ricin_B-like_lectins"/>
</dbReference>
<reference evidence="3 4" key="1">
    <citation type="submission" date="2023-07" db="EMBL/GenBank/DDBJ databases">
        <title>Sequencing the genomes of 1000 actinobacteria strains.</title>
        <authorList>
            <person name="Klenk H.-P."/>
        </authorList>
    </citation>
    <scope>NUCLEOTIDE SEQUENCE [LARGE SCALE GENOMIC DNA]</scope>
    <source>
        <strain evidence="3 4">DSM 44709</strain>
    </source>
</reference>
<sequence>MPNISLRLPADRSGRITAAMCTALAIVVLTAAVLGWGVARADDEKITGNAVSDVQLSAILRAAHSCPMLGSHRIAGQLMAESGFDSTATGTASGGSGLAGLTDEDWKKWAPWPGAPRTDTTAGALALAHRMCGLSGELRQAGVQGDPWRLSLAAYHLGLDAVTKAGGVPESAQLYVDESAGYAAYYADLPQFGGAGAVEVVDTVAGDVPEAQPLPDAYVALVAEAGRVCPEVTPAAVAAELMAASAFDEGKLGEAGRQGVAQFRTDVWTRYAPAGASAWEPGSAIPALGRVLCALTDELDGLEGDPYAAALAAFHAGPDTVRRAGGLPDVMTRAFLKKVTDYTEYYRLDSRLGTPVAPSPVAGSPSASASPSAKATPSATPSPTPGTPAQAAAPAPVAPAPQGTTAAPKPPVLPGQQITHWKTGKCVDAGAATDGVIMTVTDCNPTSRAAQRWDVRSDGTIRSYVTGLCLDVAWAKVDNNVKVQTANCNGTAAQQWTIADNTLYTGLDSNYCLDLNQSEAGLPVVIWWCVHHDKQSWTVKK</sequence>
<dbReference type="AlphaFoldDB" id="A0AAE3VY95"/>
<dbReference type="SMART" id="SM00458">
    <property type="entry name" value="RICIN"/>
    <property type="match status" value="1"/>
</dbReference>
<feature type="region of interest" description="Disordered" evidence="1">
    <location>
        <begin position="354"/>
        <end position="417"/>
    </location>
</feature>
<dbReference type="Gene3D" id="1.10.530.10">
    <property type="match status" value="2"/>
</dbReference>